<dbReference type="RefSeq" id="WP_270039174.1">
    <property type="nucleotide sequence ID" value="NZ_JAPDOD010000005.1"/>
</dbReference>
<dbReference type="AlphaFoldDB" id="A0A9X3MV18"/>
<name>A0A9X3MV18_9ACTN</name>
<proteinExistence type="predicted"/>
<accession>A0A9X3MV18</accession>
<feature type="transmembrane region" description="Helical" evidence="1">
    <location>
        <begin position="36"/>
        <end position="57"/>
    </location>
</feature>
<evidence type="ECO:0000313" key="2">
    <source>
        <dbReference type="EMBL" id="MDA0160373.1"/>
    </source>
</evidence>
<keyword evidence="1" id="KW-1133">Transmembrane helix</keyword>
<protein>
    <submittedName>
        <fullName evidence="2">Uncharacterized protein</fullName>
    </submittedName>
</protein>
<evidence type="ECO:0000256" key="1">
    <source>
        <dbReference type="SAM" id="Phobius"/>
    </source>
</evidence>
<organism evidence="2 3">
    <name type="scientific">Solirubrobacter ginsenosidimutans</name>
    <dbReference type="NCBI Taxonomy" id="490573"/>
    <lineage>
        <taxon>Bacteria</taxon>
        <taxon>Bacillati</taxon>
        <taxon>Actinomycetota</taxon>
        <taxon>Thermoleophilia</taxon>
        <taxon>Solirubrobacterales</taxon>
        <taxon>Solirubrobacteraceae</taxon>
        <taxon>Solirubrobacter</taxon>
    </lineage>
</organism>
<gene>
    <name evidence="2" type="ORF">OM076_08860</name>
</gene>
<keyword evidence="1" id="KW-0812">Transmembrane</keyword>
<comment type="caution">
    <text evidence="2">The sequence shown here is derived from an EMBL/GenBank/DDBJ whole genome shotgun (WGS) entry which is preliminary data.</text>
</comment>
<sequence length="83" mass="8991">MNSITSTCPALAFLLGPWLLLGLVLSGPFLVLLTVVVATLAVAAIPVLLLAPPYLLLRRYQRRAARAPVEEPRVAFELQRVVA</sequence>
<keyword evidence="1" id="KW-0472">Membrane</keyword>
<dbReference type="Proteomes" id="UP001149140">
    <property type="component" value="Unassembled WGS sequence"/>
</dbReference>
<dbReference type="EMBL" id="JAPDOD010000005">
    <property type="protein sequence ID" value="MDA0160373.1"/>
    <property type="molecule type" value="Genomic_DNA"/>
</dbReference>
<keyword evidence="3" id="KW-1185">Reference proteome</keyword>
<reference evidence="2" key="1">
    <citation type="submission" date="2022-10" db="EMBL/GenBank/DDBJ databases">
        <title>The WGS of Solirubrobacter ginsenosidimutans DSM 21036.</title>
        <authorList>
            <person name="Jiang Z."/>
        </authorList>
    </citation>
    <scope>NUCLEOTIDE SEQUENCE</scope>
    <source>
        <strain evidence="2">DSM 21036</strain>
    </source>
</reference>
<evidence type="ECO:0000313" key="3">
    <source>
        <dbReference type="Proteomes" id="UP001149140"/>
    </source>
</evidence>